<dbReference type="InParanoid" id="H3GWK7"/>
<evidence type="ECO:0000313" key="4">
    <source>
        <dbReference type="Proteomes" id="UP000005238"/>
    </source>
</evidence>
<evidence type="ECO:0000259" key="2">
    <source>
        <dbReference type="PROSITE" id="PS50003"/>
    </source>
</evidence>
<dbReference type="InterPro" id="IPR011993">
    <property type="entry name" value="PH-like_dom_sf"/>
</dbReference>
<organism evidence="3 4">
    <name type="scientific">Phytophthora ramorum</name>
    <name type="common">Sudden oak death agent</name>
    <dbReference type="NCBI Taxonomy" id="164328"/>
    <lineage>
        <taxon>Eukaryota</taxon>
        <taxon>Sar</taxon>
        <taxon>Stramenopiles</taxon>
        <taxon>Oomycota</taxon>
        <taxon>Peronosporomycetes</taxon>
        <taxon>Peronosporales</taxon>
        <taxon>Peronosporaceae</taxon>
        <taxon>Phytophthora</taxon>
    </lineage>
</organism>
<name>H3GWK7_PHYRM</name>
<sequence>MPARKGSNTSSGAGSPSPPGGSRGGRMAQRRGSSAEAAVQAEVARLGHPNGVLKRGFLVKKGHVMPTRKERYFVLGQQSLSYYRPTKEGDVKLKGVLELKASDVISPMPHSDVWLRIRQNEGPGGKSYKLDLKGCVYFYVCVLLVLLGAEGV</sequence>
<dbReference type="SUPFAM" id="SSF50729">
    <property type="entry name" value="PH domain-like"/>
    <property type="match status" value="1"/>
</dbReference>
<dbReference type="AlphaFoldDB" id="H3GWK7"/>
<keyword evidence="4" id="KW-1185">Reference proteome</keyword>
<dbReference type="InterPro" id="IPR001849">
    <property type="entry name" value="PH_domain"/>
</dbReference>
<dbReference type="PROSITE" id="PS50003">
    <property type="entry name" value="PH_DOMAIN"/>
    <property type="match status" value="1"/>
</dbReference>
<dbReference type="Pfam" id="PF00169">
    <property type="entry name" value="PH"/>
    <property type="match status" value="1"/>
</dbReference>
<evidence type="ECO:0000313" key="3">
    <source>
        <dbReference type="EnsemblProtists" id="Phyra81870"/>
    </source>
</evidence>
<feature type="domain" description="PH" evidence="2">
    <location>
        <begin position="51"/>
        <end position="152"/>
    </location>
</feature>
<dbReference type="EMBL" id="DS566062">
    <property type="status" value="NOT_ANNOTATED_CDS"/>
    <property type="molecule type" value="Genomic_DNA"/>
</dbReference>
<reference evidence="3" key="2">
    <citation type="submission" date="2015-06" db="UniProtKB">
        <authorList>
            <consortium name="EnsemblProtists"/>
        </authorList>
    </citation>
    <scope>IDENTIFICATION</scope>
    <source>
        <strain evidence="3">Pr102</strain>
    </source>
</reference>
<dbReference type="EnsemblProtists" id="Phyra81870">
    <property type="protein sequence ID" value="Phyra81870"/>
    <property type="gene ID" value="Phyra81870"/>
</dbReference>
<feature type="compositionally biased region" description="Low complexity" evidence="1">
    <location>
        <begin position="1"/>
        <end position="15"/>
    </location>
</feature>
<reference evidence="4" key="1">
    <citation type="journal article" date="2006" name="Science">
        <title>Phytophthora genome sequences uncover evolutionary origins and mechanisms of pathogenesis.</title>
        <authorList>
            <person name="Tyler B.M."/>
            <person name="Tripathy S."/>
            <person name="Zhang X."/>
            <person name="Dehal P."/>
            <person name="Jiang R.H."/>
            <person name="Aerts A."/>
            <person name="Arredondo F.D."/>
            <person name="Baxter L."/>
            <person name="Bensasson D."/>
            <person name="Beynon J.L."/>
            <person name="Chapman J."/>
            <person name="Damasceno C.M."/>
            <person name="Dorrance A.E."/>
            <person name="Dou D."/>
            <person name="Dickerman A.W."/>
            <person name="Dubchak I.L."/>
            <person name="Garbelotto M."/>
            <person name="Gijzen M."/>
            <person name="Gordon S.G."/>
            <person name="Govers F."/>
            <person name="Grunwald N.J."/>
            <person name="Huang W."/>
            <person name="Ivors K.L."/>
            <person name="Jones R.W."/>
            <person name="Kamoun S."/>
            <person name="Krampis K."/>
            <person name="Lamour K.H."/>
            <person name="Lee M.K."/>
            <person name="McDonald W.H."/>
            <person name="Medina M."/>
            <person name="Meijer H.J."/>
            <person name="Nordberg E.K."/>
            <person name="Maclean D.J."/>
            <person name="Ospina-Giraldo M.D."/>
            <person name="Morris P.F."/>
            <person name="Phuntumart V."/>
            <person name="Putnam N.H."/>
            <person name="Rash S."/>
            <person name="Rose J.K."/>
            <person name="Sakihama Y."/>
            <person name="Salamov A.A."/>
            <person name="Savidor A."/>
            <person name="Scheuring C.F."/>
            <person name="Smith B.M."/>
            <person name="Sobral B.W."/>
            <person name="Terry A."/>
            <person name="Torto-Alalibo T.A."/>
            <person name="Win J."/>
            <person name="Xu Z."/>
            <person name="Zhang H."/>
            <person name="Grigoriev I.V."/>
            <person name="Rokhsar D.S."/>
            <person name="Boore J.L."/>
        </authorList>
    </citation>
    <scope>NUCLEOTIDE SEQUENCE [LARGE SCALE GENOMIC DNA]</scope>
    <source>
        <strain evidence="4">Pr102</strain>
    </source>
</reference>
<dbReference type="eggNOG" id="ENOG502SSWD">
    <property type="taxonomic scope" value="Eukaryota"/>
</dbReference>
<accession>H3GWK7</accession>
<dbReference type="VEuPathDB" id="FungiDB:KRP23_11999"/>
<dbReference type="STRING" id="164328.H3GWK7"/>
<dbReference type="HOGENOM" id="CLU_125802_0_0_1"/>
<proteinExistence type="predicted"/>
<dbReference type="VEuPathDB" id="FungiDB:KRP22_13936"/>
<evidence type="ECO:0000256" key="1">
    <source>
        <dbReference type="SAM" id="MobiDB-lite"/>
    </source>
</evidence>
<dbReference type="Proteomes" id="UP000005238">
    <property type="component" value="Unassembled WGS sequence"/>
</dbReference>
<dbReference type="OMA" id="VWLRIRQ"/>
<feature type="region of interest" description="Disordered" evidence="1">
    <location>
        <begin position="1"/>
        <end position="36"/>
    </location>
</feature>
<protein>
    <recommendedName>
        <fullName evidence="2">PH domain-containing protein</fullName>
    </recommendedName>
</protein>
<dbReference type="Gene3D" id="2.30.29.30">
    <property type="entry name" value="Pleckstrin-homology domain (PH domain)/Phosphotyrosine-binding domain (PTB)"/>
    <property type="match status" value="1"/>
</dbReference>